<evidence type="ECO:0000256" key="2">
    <source>
        <dbReference type="ARBA" id="ARBA00022729"/>
    </source>
</evidence>
<sequence>MKSIKFFAAVLALTSASFAATAADSVTTATGDLQSMGYISASGATNLDSLEAKLAAKAEQAGASSYRIISTTGQNKLHGTAEIYK</sequence>
<dbReference type="Proteomes" id="UP000254848">
    <property type="component" value="Unassembled WGS sequence"/>
</dbReference>
<name>A0A370QU90_9GAMM</name>
<evidence type="ECO:0000259" key="6">
    <source>
        <dbReference type="Pfam" id="PF07338"/>
    </source>
</evidence>
<feature type="domain" description="YdgH/BhsA/McbA-like" evidence="6">
    <location>
        <begin position="33"/>
        <end position="85"/>
    </location>
</feature>
<evidence type="ECO:0000313" key="8">
    <source>
        <dbReference type="Proteomes" id="UP000254848"/>
    </source>
</evidence>
<keyword evidence="3" id="KW-0574">Periplasm</keyword>
<dbReference type="PANTHER" id="PTHR34156:SF1">
    <property type="entry name" value="PERIPLASMIC PROTEIN"/>
    <property type="match status" value="1"/>
</dbReference>
<dbReference type="Pfam" id="PF07338">
    <property type="entry name" value="YdgH_BhsA-like"/>
    <property type="match status" value="1"/>
</dbReference>
<dbReference type="NCBIfam" id="NF047859">
    <property type="entry name" value="StressCuResBhsA"/>
    <property type="match status" value="1"/>
</dbReference>
<keyword evidence="2 5" id="KW-0732">Signal</keyword>
<feature type="chain" id="PRO_5017083911" evidence="5">
    <location>
        <begin position="23"/>
        <end position="85"/>
    </location>
</feature>
<feature type="signal peptide" evidence="5">
    <location>
        <begin position="1"/>
        <end position="22"/>
    </location>
</feature>
<evidence type="ECO:0000256" key="1">
    <source>
        <dbReference type="ARBA" id="ARBA00004418"/>
    </source>
</evidence>
<dbReference type="EMBL" id="QRAP01000003">
    <property type="protein sequence ID" value="RDK92826.1"/>
    <property type="molecule type" value="Genomic_DNA"/>
</dbReference>
<dbReference type="RefSeq" id="WP_115458014.1">
    <property type="nucleotide sequence ID" value="NZ_QRAP01000003.1"/>
</dbReference>
<evidence type="ECO:0000256" key="3">
    <source>
        <dbReference type="ARBA" id="ARBA00022764"/>
    </source>
</evidence>
<dbReference type="InterPro" id="IPR036275">
    <property type="entry name" value="YdgH-like_sf"/>
</dbReference>
<reference evidence="7 8" key="1">
    <citation type="submission" date="2018-07" db="EMBL/GenBank/DDBJ databases">
        <title>Genomic Encyclopedia of Type Strains, Phase IV (KMG-IV): sequencing the most valuable type-strain genomes for metagenomic binning, comparative biology and taxonomic classification.</title>
        <authorList>
            <person name="Goeker M."/>
        </authorList>
    </citation>
    <scope>NUCLEOTIDE SEQUENCE [LARGE SCALE GENOMIC DNA]</scope>
    <source>
        <strain evidence="7 8">DSM 103736</strain>
    </source>
</reference>
<protein>
    <submittedName>
        <fullName evidence="7">Multiple stress resistance protein BhsA</fullName>
    </submittedName>
</protein>
<dbReference type="AlphaFoldDB" id="A0A370QU90"/>
<dbReference type="Gene3D" id="3.30.1660.10">
    <property type="entry name" value="Flavin-binding protein dodecin"/>
    <property type="match status" value="1"/>
</dbReference>
<dbReference type="SUPFAM" id="SSF159871">
    <property type="entry name" value="YdgH-like"/>
    <property type="match status" value="1"/>
</dbReference>
<evidence type="ECO:0000313" key="7">
    <source>
        <dbReference type="EMBL" id="RDK92826.1"/>
    </source>
</evidence>
<comment type="similarity">
    <text evidence="4">Belongs to the BhsA/McbA family.</text>
</comment>
<dbReference type="PANTHER" id="PTHR34156">
    <property type="entry name" value="OUTER MEMBRANE PROTEIN-RELATED-RELATED"/>
    <property type="match status" value="1"/>
</dbReference>
<keyword evidence="8" id="KW-1185">Reference proteome</keyword>
<dbReference type="InterPro" id="IPR051096">
    <property type="entry name" value="BhsA/McbA_stress_biofilm_assoc"/>
</dbReference>
<comment type="caution">
    <text evidence="7">The sequence shown here is derived from an EMBL/GenBank/DDBJ whole genome shotgun (WGS) entry which is preliminary data.</text>
</comment>
<comment type="subcellular location">
    <subcellularLocation>
        <location evidence="1">Periplasm</location>
    </subcellularLocation>
</comment>
<accession>A0A370QU90</accession>
<dbReference type="InterPro" id="IPR025543">
    <property type="entry name" value="Dodecin-like"/>
</dbReference>
<proteinExistence type="inferred from homology"/>
<dbReference type="InterPro" id="IPR010854">
    <property type="entry name" value="YdgH/BhsA/McbA-like_dom"/>
</dbReference>
<evidence type="ECO:0000256" key="4">
    <source>
        <dbReference type="ARBA" id="ARBA00038138"/>
    </source>
</evidence>
<dbReference type="GO" id="GO:0042597">
    <property type="term" value="C:periplasmic space"/>
    <property type="evidence" value="ECO:0007669"/>
    <property type="project" value="UniProtKB-SubCell"/>
</dbReference>
<organism evidence="7 8">
    <name type="scientific">Enterobacillus tribolii</name>
    <dbReference type="NCBI Taxonomy" id="1487935"/>
    <lineage>
        <taxon>Bacteria</taxon>
        <taxon>Pseudomonadati</taxon>
        <taxon>Pseudomonadota</taxon>
        <taxon>Gammaproteobacteria</taxon>
        <taxon>Enterobacterales</taxon>
        <taxon>Hafniaceae</taxon>
        <taxon>Enterobacillus</taxon>
    </lineage>
</organism>
<gene>
    <name evidence="7" type="ORF">C8D90_103219</name>
</gene>
<evidence type="ECO:0000256" key="5">
    <source>
        <dbReference type="SAM" id="SignalP"/>
    </source>
</evidence>